<keyword evidence="2" id="KW-0472">Membrane</keyword>
<feature type="transmembrane region" description="Helical" evidence="2">
    <location>
        <begin position="6"/>
        <end position="27"/>
    </location>
</feature>
<evidence type="ECO:0000313" key="4">
    <source>
        <dbReference type="Proteomes" id="UP000289340"/>
    </source>
</evidence>
<evidence type="ECO:0000256" key="2">
    <source>
        <dbReference type="SAM" id="Phobius"/>
    </source>
</evidence>
<organism evidence="3 4">
    <name type="scientific">Glycine soja</name>
    <name type="common">Wild soybean</name>
    <dbReference type="NCBI Taxonomy" id="3848"/>
    <lineage>
        <taxon>Eukaryota</taxon>
        <taxon>Viridiplantae</taxon>
        <taxon>Streptophyta</taxon>
        <taxon>Embryophyta</taxon>
        <taxon>Tracheophyta</taxon>
        <taxon>Spermatophyta</taxon>
        <taxon>Magnoliopsida</taxon>
        <taxon>eudicotyledons</taxon>
        <taxon>Gunneridae</taxon>
        <taxon>Pentapetalae</taxon>
        <taxon>rosids</taxon>
        <taxon>fabids</taxon>
        <taxon>Fabales</taxon>
        <taxon>Fabaceae</taxon>
        <taxon>Papilionoideae</taxon>
        <taxon>50 kb inversion clade</taxon>
        <taxon>NPAAA clade</taxon>
        <taxon>indigoferoid/millettioid clade</taxon>
        <taxon>Phaseoleae</taxon>
        <taxon>Glycine</taxon>
        <taxon>Glycine subgen. Soja</taxon>
    </lineage>
</organism>
<feature type="compositionally biased region" description="Basic residues" evidence="1">
    <location>
        <begin position="59"/>
        <end position="68"/>
    </location>
</feature>
<evidence type="ECO:0000313" key="3">
    <source>
        <dbReference type="EMBL" id="RZB95750.1"/>
    </source>
</evidence>
<gene>
    <name evidence="3" type="ORF">D0Y65_019887</name>
</gene>
<dbReference type="EMBL" id="QZWG01000008">
    <property type="protein sequence ID" value="RZB95750.1"/>
    <property type="molecule type" value="Genomic_DNA"/>
</dbReference>
<feature type="region of interest" description="Disordered" evidence="1">
    <location>
        <begin position="34"/>
        <end position="68"/>
    </location>
</feature>
<protein>
    <submittedName>
        <fullName evidence="3">Uncharacterized protein</fullName>
    </submittedName>
</protein>
<sequence length="68" mass="7486">MVTSSSSTLIRLIAQFLISIMVCLFAGERSEDKEDLLQEQGVQEAHAPQGHPIQEGQGQHRRSGKTPL</sequence>
<proteinExistence type="predicted"/>
<keyword evidence="2" id="KW-1133">Transmembrane helix</keyword>
<keyword evidence="4" id="KW-1185">Reference proteome</keyword>
<name>A0A445JBJ2_GLYSO</name>
<comment type="caution">
    <text evidence="3">The sequence shown here is derived from an EMBL/GenBank/DDBJ whole genome shotgun (WGS) entry which is preliminary data.</text>
</comment>
<accession>A0A445JBJ2</accession>
<reference evidence="3 4" key="1">
    <citation type="submission" date="2018-09" db="EMBL/GenBank/DDBJ databases">
        <title>A high-quality reference genome of wild soybean provides a powerful tool to mine soybean genomes.</title>
        <authorList>
            <person name="Xie M."/>
            <person name="Chung C.Y.L."/>
            <person name="Li M.-W."/>
            <person name="Wong F.-L."/>
            <person name="Chan T.-F."/>
            <person name="Lam H.-M."/>
        </authorList>
    </citation>
    <scope>NUCLEOTIDE SEQUENCE [LARGE SCALE GENOMIC DNA]</scope>
    <source>
        <strain evidence="4">cv. W05</strain>
        <tissue evidence="3">Hypocotyl of etiolated seedlings</tissue>
    </source>
</reference>
<evidence type="ECO:0000256" key="1">
    <source>
        <dbReference type="SAM" id="MobiDB-lite"/>
    </source>
</evidence>
<dbReference type="AlphaFoldDB" id="A0A445JBJ2"/>
<dbReference type="Proteomes" id="UP000289340">
    <property type="component" value="Chromosome 8"/>
</dbReference>
<keyword evidence="2" id="KW-0812">Transmembrane</keyword>